<dbReference type="AlphaFoldDB" id="J5TAR2"/>
<dbReference type="Proteomes" id="UP000002748">
    <property type="component" value="Unassembled WGS sequence"/>
</dbReference>
<proteinExistence type="predicted"/>
<comment type="caution">
    <text evidence="1">The sequence shown here is derived from an EMBL/GenBank/DDBJ whole genome shotgun (WGS) entry which is preliminary data.</text>
</comment>
<accession>J5TAR2</accession>
<dbReference type="KEGG" id="tasa:A1Q1_00842"/>
<name>J5TAR2_TRIAS</name>
<protein>
    <submittedName>
        <fullName evidence="1">Uncharacterized protein</fullName>
    </submittedName>
</protein>
<evidence type="ECO:0000313" key="1">
    <source>
        <dbReference type="EMBL" id="EJT50001.1"/>
    </source>
</evidence>
<reference evidence="1 2" key="1">
    <citation type="journal article" date="2012" name="Eukaryot. Cell">
        <title>Draft genome sequence of CBS 2479, the standard type strain of Trichosporon asahii.</title>
        <authorList>
            <person name="Yang R.Y."/>
            <person name="Li H.T."/>
            <person name="Zhu H."/>
            <person name="Zhou G.P."/>
            <person name="Wang M."/>
            <person name="Wang L."/>
        </authorList>
    </citation>
    <scope>NUCLEOTIDE SEQUENCE [LARGE SCALE GENOMIC DNA]</scope>
    <source>
        <strain evidence="2">ATCC 90039 / CBS 2479 / JCM 2466 / KCTC 7840 / NCYC 2677 / UAMH 7654</strain>
    </source>
</reference>
<sequence length="520" mass="56892">MLYSAYLQTLEPPHFYSEAEESDFHHSVRAFLRQVSRGDDEDVTNAAADLVESLFDWFPPLGLGLQTQVAVETPVTSSFMGLNVFRPSLNSLRTGTTESTWDTYSIHSSSTAGSPINFSAPDRPGQGEQVLGVPELRLTASTKTESKEGVKHTWRLATLIIHVKHYKLNSRLLAGSPRAPTGTQTILAALSEATGLLAKAWMECGTFWSMIMVNSQFSRLCVLDVRGVREDIDGVGATPMTEADVKPVAHDSPVVFTMALEVSPWLLHQHPNGRIDLSTLLGRKVVDPHLLLCHDMIYSYHATAQPVYEPQNGEYSLNHESMAILWGSLVRAINLIGKIPMGEPLRRLEASSEALKLYSRQLLSCSQDVVVSCVTPAGDPNPKLQTRAPVTPETLEPLPEPLIRLHDTREQRAVPSAGIGPNRVAVGTESAVDRGKTNPELRTWLNDVSLVGGDAVTEPLDDDSEAATIPAQPETSLVLRFVTSQEMDILELLRFGDVAGAQRREDQSLLSPCLDCCCIA</sequence>
<organism evidence="1 2">
    <name type="scientific">Trichosporon asahii var. asahii (strain ATCC 90039 / CBS 2479 / JCM 2466 / KCTC 7840 / NBRC 103889/ NCYC 2677 / UAMH 7654)</name>
    <name type="common">Yeast</name>
    <dbReference type="NCBI Taxonomy" id="1186058"/>
    <lineage>
        <taxon>Eukaryota</taxon>
        <taxon>Fungi</taxon>
        <taxon>Dikarya</taxon>
        <taxon>Basidiomycota</taxon>
        <taxon>Agaricomycotina</taxon>
        <taxon>Tremellomycetes</taxon>
        <taxon>Trichosporonales</taxon>
        <taxon>Trichosporonaceae</taxon>
        <taxon>Trichosporon</taxon>
    </lineage>
</organism>
<dbReference type="RefSeq" id="XP_014181217.1">
    <property type="nucleotide sequence ID" value="XM_014325742.1"/>
</dbReference>
<gene>
    <name evidence="1" type="ORF">A1Q1_00842</name>
</gene>
<dbReference type="OrthoDB" id="10689601at2759"/>
<evidence type="ECO:0000313" key="2">
    <source>
        <dbReference type="Proteomes" id="UP000002748"/>
    </source>
</evidence>
<dbReference type="HOGENOM" id="CLU_523972_0_0_1"/>
<dbReference type="GeneID" id="25984356"/>
<dbReference type="VEuPathDB" id="FungiDB:A1Q1_00842"/>
<dbReference type="EMBL" id="ALBS01000139">
    <property type="protein sequence ID" value="EJT50001.1"/>
    <property type="molecule type" value="Genomic_DNA"/>
</dbReference>